<reference evidence="1" key="2">
    <citation type="submission" date="2024-02" db="EMBL/GenBank/DDBJ databases">
        <authorList>
            <consortium name="Clinical and Environmental Microbiology Branch: Whole genome sequencing antimicrobial resistance pathogens in the healthcare setting"/>
        </authorList>
    </citation>
    <scope>NUCLEOTIDE SEQUENCE</scope>
    <source>
        <strain evidence="1">2023CK-00345</strain>
    </source>
</reference>
<evidence type="ECO:0000313" key="2">
    <source>
        <dbReference type="EMBL" id="STJ20512.1"/>
    </source>
</evidence>
<reference evidence="2 3" key="1">
    <citation type="submission" date="2018-06" db="EMBL/GenBank/DDBJ databases">
        <authorList>
            <consortium name="Pathogen Informatics"/>
            <person name="Doyle S."/>
        </authorList>
    </citation>
    <scope>NUCLEOTIDE SEQUENCE [LARGE SCALE GENOMIC DNA]</scope>
    <source>
        <strain evidence="2 3">NCTC9081</strain>
    </source>
</reference>
<proteinExistence type="predicted"/>
<dbReference type="EMBL" id="UGCV01000008">
    <property type="protein sequence ID" value="STJ20512.1"/>
    <property type="molecule type" value="Genomic_DNA"/>
</dbReference>
<dbReference type="Gene3D" id="3.30.450.360">
    <property type="match status" value="1"/>
</dbReference>
<evidence type="ECO:0000313" key="1">
    <source>
        <dbReference type="EMBL" id="EMM0027618.1"/>
    </source>
</evidence>
<dbReference type="InterPro" id="IPR009987">
    <property type="entry name" value="IM_PilM"/>
</dbReference>
<organism evidence="2 3">
    <name type="scientific">Escherichia coli</name>
    <dbReference type="NCBI Taxonomy" id="562"/>
    <lineage>
        <taxon>Bacteria</taxon>
        <taxon>Pseudomonadati</taxon>
        <taxon>Pseudomonadota</taxon>
        <taxon>Gammaproteobacteria</taxon>
        <taxon>Enterobacterales</taxon>
        <taxon>Enterobacteriaceae</taxon>
        <taxon>Escherichia</taxon>
    </lineage>
</organism>
<name>A0A0A0GQ83_ECOLX</name>
<gene>
    <name evidence="1" type="primary">pilM</name>
    <name evidence="2" type="ORF">NCTC9081_06096</name>
    <name evidence="1" type="ORF">P6223_004276</name>
</gene>
<accession>A0A0A0GQ83</accession>
<dbReference type="Proteomes" id="UP000254716">
    <property type="component" value="Unassembled WGS sequence"/>
</dbReference>
<protein>
    <submittedName>
        <fullName evidence="2">Putative PilM protein</fullName>
    </submittedName>
    <submittedName>
        <fullName evidence="1">Type IV pilus biogenesis protein PilM</fullName>
    </submittedName>
</protein>
<sequence>MGWLMPLIIALFIIGNWFHAGNTERAIKNTDEQQRQQQAYEILRLTNAINDWKYHHPGDIREGKMLTVNETGFAPVYGTKHIISGQRTFVWLPFQPGLISALNKVSRNSALIAQVRDRKLLDNQGNNIGVPPSVIPENAIVLIN</sequence>
<dbReference type="Pfam" id="PF07419">
    <property type="entry name" value="PilM"/>
    <property type="match status" value="1"/>
</dbReference>
<dbReference type="RefSeq" id="WP_021544244.1">
    <property type="nucleotide sequence ID" value="NZ_BFTG01000020.1"/>
</dbReference>
<dbReference type="EMBL" id="ABLFQU030000053">
    <property type="protein sequence ID" value="EMM0027618.1"/>
    <property type="molecule type" value="Genomic_DNA"/>
</dbReference>
<evidence type="ECO:0000313" key="3">
    <source>
        <dbReference type="Proteomes" id="UP000254716"/>
    </source>
</evidence>
<dbReference type="AlphaFoldDB" id="A0A0A0GQ83"/>